<reference evidence="3" key="1">
    <citation type="journal article" date="2003" name="J. Antibiot.">
        <title>A relationship between the mevalonate pathway and isoprenoid production in actinomycetes.</title>
        <authorList>
            <person name="Kawasaki T."/>
            <person name="Kuzuyama T."/>
            <person name="Furihata K."/>
            <person name="Itoh N."/>
            <person name="Seto H."/>
            <person name="Dairi T."/>
        </authorList>
    </citation>
    <scope>NUCLEOTIDE SEQUENCE</scope>
    <source>
        <strain evidence="3">A40644</strain>
    </source>
</reference>
<name>Q767G0_9ACTN</name>
<dbReference type="InterPro" id="IPR011051">
    <property type="entry name" value="RmlC_Cupin_sf"/>
</dbReference>
<evidence type="ECO:0000256" key="1">
    <source>
        <dbReference type="ARBA" id="ARBA00022723"/>
    </source>
</evidence>
<dbReference type="Gene3D" id="2.60.120.10">
    <property type="entry name" value="Jelly Rolls"/>
    <property type="match status" value="1"/>
</dbReference>
<dbReference type="SUPFAM" id="SSF51182">
    <property type="entry name" value="RmlC-like cupins"/>
    <property type="match status" value="1"/>
</dbReference>
<dbReference type="InterPro" id="IPR051610">
    <property type="entry name" value="GPI/OXD"/>
</dbReference>
<feature type="domain" description="Cupin type-2" evidence="2">
    <location>
        <begin position="153"/>
        <end position="208"/>
    </location>
</feature>
<dbReference type="EMBL" id="AB113568">
    <property type="protein sequence ID" value="BAD07387.1"/>
    <property type="molecule type" value="Genomic_DNA"/>
</dbReference>
<dbReference type="AlphaFoldDB" id="Q767G0"/>
<dbReference type="InterPro" id="IPR013096">
    <property type="entry name" value="Cupin_2"/>
</dbReference>
<keyword evidence="1" id="KW-0479">Metal-binding</keyword>
<dbReference type="Pfam" id="PF07883">
    <property type="entry name" value="Cupin_2"/>
    <property type="match status" value="1"/>
</dbReference>
<organism evidence="3">
    <name type="scientific">Actinoplanes sp. A40644</name>
    <dbReference type="NCBI Taxonomy" id="236489"/>
    <lineage>
        <taxon>Bacteria</taxon>
        <taxon>Bacillati</taxon>
        <taxon>Actinomycetota</taxon>
        <taxon>Actinomycetes</taxon>
        <taxon>Micromonosporales</taxon>
        <taxon>Micromonosporaceae</taxon>
        <taxon>Actinoplanes</taxon>
    </lineage>
</organism>
<dbReference type="PANTHER" id="PTHR35848">
    <property type="entry name" value="OXALATE-BINDING PROTEIN"/>
    <property type="match status" value="1"/>
</dbReference>
<proteinExistence type="predicted"/>
<accession>Q767G0</accession>
<dbReference type="InterPro" id="IPR014710">
    <property type="entry name" value="RmlC-like_jellyroll"/>
</dbReference>
<protein>
    <recommendedName>
        <fullName evidence="2">Cupin type-2 domain-containing protein</fullName>
    </recommendedName>
</protein>
<evidence type="ECO:0000313" key="3">
    <source>
        <dbReference type="EMBL" id="BAD07387.1"/>
    </source>
</evidence>
<evidence type="ECO:0000259" key="2">
    <source>
        <dbReference type="Pfam" id="PF07883"/>
    </source>
</evidence>
<dbReference type="PANTHER" id="PTHR35848:SF6">
    <property type="entry name" value="CUPIN TYPE-2 DOMAIN-CONTAINING PROTEIN"/>
    <property type="match status" value="1"/>
</dbReference>
<dbReference type="GO" id="GO:0046872">
    <property type="term" value="F:metal ion binding"/>
    <property type="evidence" value="ECO:0007669"/>
    <property type="project" value="UniProtKB-KW"/>
</dbReference>
<sequence>MRLIHMHDDAGEGPRRLAAGVRGSLAAHRLTPGAVASGTPGAETAVLVWEGDARWHDEAGAQPLGPGDGMFAAAPGGRWRVTAGPAGAMLLLVRGGETAPGPVDPVAPAGRFTLNARPHRDALTGFDGFVDMGVRWLVTAATLGARSLVVATSTFTPGGSHDLHRHPSADEYFLVLSGDGEHLTESGPVPVGPGDLVYVPAGEWHGYRTSPGVITHTVYGYLGAGDLDTAGYQLMSRKANA</sequence>